<accession>A0ABM7MKZ5</accession>
<reference evidence="1 2" key="1">
    <citation type="journal article" date="2021" name="Microbiol. Spectr.">
        <title>A Single Bacterium Capable of Oxidation and Reduction of Iron at Circumneutral pH.</title>
        <authorList>
            <person name="Kato S."/>
            <person name="Ohkuma M."/>
        </authorList>
    </citation>
    <scope>NUCLEOTIDE SEQUENCE [LARGE SCALE GENOMIC DNA]</scope>
    <source>
        <strain evidence="1 2">MIZ03</strain>
    </source>
</reference>
<dbReference type="RefSeq" id="WP_223911209.1">
    <property type="nucleotide sequence ID" value="NZ_AP024238.1"/>
</dbReference>
<dbReference type="Proteomes" id="UP000824366">
    <property type="component" value="Chromosome"/>
</dbReference>
<proteinExistence type="predicted"/>
<evidence type="ECO:0000313" key="2">
    <source>
        <dbReference type="Proteomes" id="UP000824366"/>
    </source>
</evidence>
<sequence length="118" mass="12422">MNTRAEAHRPMQDLLTWLPRLPMTGDLQVDYQAADPKVLAVIGSSAETTMNVLHNGISSIGELLAHSSPVVADGTIGSDALEALGHLLAELGALAAGAMVLAQRCRFENADYQPDGCP</sequence>
<evidence type="ECO:0000313" key="1">
    <source>
        <dbReference type="EMBL" id="BCO26943.1"/>
    </source>
</evidence>
<protein>
    <submittedName>
        <fullName evidence="1">Uncharacterized protein</fullName>
    </submittedName>
</protein>
<dbReference type="EMBL" id="AP024238">
    <property type="protein sequence ID" value="BCO26943.1"/>
    <property type="molecule type" value="Genomic_DNA"/>
</dbReference>
<name>A0ABM7MKZ5_9BURK</name>
<organism evidence="1 2">
    <name type="scientific">Rhodoferax lithotrophicus</name>
    <dbReference type="NCBI Taxonomy" id="2798804"/>
    <lineage>
        <taxon>Bacteria</taxon>
        <taxon>Pseudomonadati</taxon>
        <taxon>Pseudomonadota</taxon>
        <taxon>Betaproteobacteria</taxon>
        <taxon>Burkholderiales</taxon>
        <taxon>Comamonadaceae</taxon>
        <taxon>Rhodoferax</taxon>
    </lineage>
</organism>
<gene>
    <name evidence="1" type="ORF">MIZ03_1830</name>
</gene>
<keyword evidence="2" id="KW-1185">Reference proteome</keyword>